<name>A0ABD7Q254_HAFAL</name>
<evidence type="ECO:0000313" key="2">
    <source>
        <dbReference type="Proteomes" id="UP000291600"/>
    </source>
</evidence>
<dbReference type="AlphaFoldDB" id="A0ABD7Q254"/>
<proteinExistence type="predicted"/>
<comment type="caution">
    <text evidence="1">The sequence shown here is derived from an EMBL/GenBank/DDBJ whole genome shotgun (WGS) entry which is preliminary data.</text>
</comment>
<organism evidence="1 2">
    <name type="scientific">Hafnia alvei</name>
    <dbReference type="NCBI Taxonomy" id="569"/>
    <lineage>
        <taxon>Bacteria</taxon>
        <taxon>Pseudomonadati</taxon>
        <taxon>Pseudomonadota</taxon>
        <taxon>Gammaproteobacteria</taxon>
        <taxon>Enterobacterales</taxon>
        <taxon>Hafniaceae</taxon>
        <taxon>Hafnia</taxon>
    </lineage>
</organism>
<reference evidence="1 2" key="1">
    <citation type="submission" date="2019-02" db="EMBL/GenBank/DDBJ databases">
        <title>Comparative genomic analysis of the Hafnia genus genomes.</title>
        <authorList>
            <person name="Zhiqiu Y."/>
            <person name="Chao Y."/>
            <person name="Yuhui D."/>
            <person name="Di H."/>
            <person name="Bin L."/>
        </authorList>
    </citation>
    <scope>NUCLEOTIDE SEQUENCE [LARGE SCALE GENOMIC DNA]</scope>
    <source>
        <strain evidence="1 2">PCM_1210</strain>
    </source>
</reference>
<dbReference type="EMBL" id="SITJ01000074">
    <property type="protein sequence ID" value="TBL67014.1"/>
    <property type="molecule type" value="Genomic_DNA"/>
</dbReference>
<protein>
    <submittedName>
        <fullName evidence="1">Uncharacterized protein</fullName>
    </submittedName>
</protein>
<gene>
    <name evidence="1" type="ORF">EYY96_13250</name>
</gene>
<dbReference type="Proteomes" id="UP000291600">
    <property type="component" value="Unassembled WGS sequence"/>
</dbReference>
<sequence length="168" mass="19081">MKVHDKNFIILALLLLLSVYSVSVFSSEIQISISGESDIVLNKDTNSLRNDFGIYINGYNVDCAGNYMVIWGHPKKINSGNPQSTSFILFSIKNDKVVNINYFSKGVFGADFVHESNYVYVNTDPEVFIDITTGKILHVSNDFDSNDGNNFESCNKNKSWYYNKYNDR</sequence>
<dbReference type="RefSeq" id="WP_130971080.1">
    <property type="nucleotide sequence ID" value="NZ_SITJ01000074.1"/>
</dbReference>
<accession>A0ABD7Q254</accession>
<evidence type="ECO:0000313" key="1">
    <source>
        <dbReference type="EMBL" id="TBL67014.1"/>
    </source>
</evidence>